<dbReference type="Proteomes" id="UP000007258">
    <property type="component" value="Chromosome 36"/>
</dbReference>
<feature type="region of interest" description="Disordered" evidence="1">
    <location>
        <begin position="90"/>
        <end position="118"/>
    </location>
</feature>
<dbReference type="GO" id="GO:0004519">
    <property type="term" value="F:endonuclease activity"/>
    <property type="evidence" value="ECO:0007669"/>
    <property type="project" value="UniProtKB-KW"/>
</dbReference>
<gene>
    <name evidence="3" type="ORF">LBRM_35_1280</name>
</gene>
<protein>
    <submittedName>
        <fullName evidence="3">Endonuclease/exonuclease/phosphatase</fullName>
    </submittedName>
</protein>
<feature type="region of interest" description="Disordered" evidence="1">
    <location>
        <begin position="1"/>
        <end position="57"/>
    </location>
</feature>
<evidence type="ECO:0000259" key="2">
    <source>
        <dbReference type="SMART" id="SM00128"/>
    </source>
</evidence>
<feature type="region of interest" description="Disordered" evidence="1">
    <location>
        <begin position="582"/>
        <end position="604"/>
    </location>
</feature>
<dbReference type="SUPFAM" id="SSF56219">
    <property type="entry name" value="DNase I-like"/>
    <property type="match status" value="2"/>
</dbReference>
<organism evidence="3 4">
    <name type="scientific">Leishmania braziliensis</name>
    <dbReference type="NCBI Taxonomy" id="5660"/>
    <lineage>
        <taxon>Eukaryota</taxon>
        <taxon>Discoba</taxon>
        <taxon>Euglenozoa</taxon>
        <taxon>Kinetoplastea</taxon>
        <taxon>Metakinetoplastina</taxon>
        <taxon>Trypanosomatida</taxon>
        <taxon>Trypanosomatidae</taxon>
        <taxon>Leishmaniinae</taxon>
        <taxon>Leishmania</taxon>
        <taxon>Leishmania braziliensis species complex</taxon>
    </lineage>
</organism>
<feature type="region of interest" description="Disordered" evidence="1">
    <location>
        <begin position="155"/>
        <end position="233"/>
    </location>
</feature>
<evidence type="ECO:0000313" key="4">
    <source>
        <dbReference type="Proteomes" id="UP000007258"/>
    </source>
</evidence>
<keyword evidence="3" id="KW-0378">Hydrolase</keyword>
<keyword evidence="4" id="KW-1185">Reference proteome</keyword>
<dbReference type="PANTHER" id="PTHR11200:SF275">
    <property type="entry name" value="LD06095P"/>
    <property type="match status" value="1"/>
</dbReference>
<dbReference type="Pfam" id="PF22669">
    <property type="entry name" value="Exo_endo_phos2"/>
    <property type="match status" value="2"/>
</dbReference>
<proteinExistence type="predicted"/>
<feature type="compositionally biased region" description="Polar residues" evidence="1">
    <location>
        <begin position="219"/>
        <end position="233"/>
    </location>
</feature>
<feature type="region of interest" description="Disordered" evidence="1">
    <location>
        <begin position="647"/>
        <end position="674"/>
    </location>
</feature>
<dbReference type="AlphaFoldDB" id="A4HNX5"/>
<feature type="compositionally biased region" description="Basic and acidic residues" evidence="1">
    <location>
        <begin position="96"/>
        <end position="106"/>
    </location>
</feature>
<dbReference type="SMART" id="SM00128">
    <property type="entry name" value="IPPc"/>
    <property type="match status" value="1"/>
</dbReference>
<dbReference type="InterPro" id="IPR046985">
    <property type="entry name" value="IP5"/>
</dbReference>
<dbReference type="RefSeq" id="XP_001568750.1">
    <property type="nucleotide sequence ID" value="XM_001568700.1"/>
</dbReference>
<accession>A4HNX5</accession>
<feature type="compositionally biased region" description="Basic and acidic residues" evidence="1">
    <location>
        <begin position="206"/>
        <end position="216"/>
    </location>
</feature>
<dbReference type="VEuPathDB" id="TriTrypDB:LbrM.35.1280"/>
<dbReference type="GeneID" id="5419723"/>
<evidence type="ECO:0000313" key="3">
    <source>
        <dbReference type="EMBL" id="CAM43880.1"/>
    </source>
</evidence>
<dbReference type="STRING" id="5660.A4HNX5"/>
<dbReference type="EMBL" id="FR799010">
    <property type="protein sequence ID" value="CAM43880.1"/>
    <property type="molecule type" value="Genomic_DNA"/>
</dbReference>
<feature type="compositionally biased region" description="Acidic residues" evidence="1">
    <location>
        <begin position="731"/>
        <end position="741"/>
    </location>
</feature>
<dbReference type="OMA" id="KNRMPAY"/>
<evidence type="ECO:0000256" key="1">
    <source>
        <dbReference type="SAM" id="MobiDB-lite"/>
    </source>
</evidence>
<dbReference type="InterPro" id="IPR000300">
    <property type="entry name" value="IPPc"/>
</dbReference>
<dbReference type="GO" id="GO:0004439">
    <property type="term" value="F:phosphatidylinositol-4,5-bisphosphate 5-phosphatase activity"/>
    <property type="evidence" value="ECO:0007669"/>
    <property type="project" value="TreeGrafter"/>
</dbReference>
<dbReference type="Gene3D" id="3.60.10.10">
    <property type="entry name" value="Endonuclease/exonuclease/phosphatase"/>
    <property type="match status" value="2"/>
</dbReference>
<dbReference type="GO" id="GO:0046856">
    <property type="term" value="P:phosphatidylinositol dephosphorylation"/>
    <property type="evidence" value="ECO:0007669"/>
    <property type="project" value="InterPro"/>
</dbReference>
<dbReference type="PANTHER" id="PTHR11200">
    <property type="entry name" value="INOSITOL 5-PHOSPHATASE"/>
    <property type="match status" value="1"/>
</dbReference>
<sequence>MKEHHGTQGTKHPPSVESTPLSLPPLPAVQARGMQANSIGPSAGKGGVDRATPTAAASKEACSYNGSTCCTRDNTNALAADNGRAITAIGPTSRALPDDSLSRRTYDPACPPSPPESFVTVVPDQPLQRGLRLPSQSSARAGARISADLAKSSLQNTEEDVAYPSVQNTRQSENTALLPTQRTCESLSREARVDQPADPQSTVPVEQDHRKSERKSCPLSASSSSEHANLESVTRQFTRHSVMRQSLCAPASIHKSPTLHFAGESGNSAWYTVGAHANNGCCSHDATASMPVDCATVSACSRSPVEAETFTNEHTRHRNKIDTTLADGTLVSGADETTFPTRETFPIPRYCLDDLLRGEDKIWAPGKPLRIAYISWNMASKRSRVGEVSAYCIHPNAHLVVVGTQENGPYLISNKLQRRWAKTVSQVCLGGQYELVGKHHMWAVQMLVFARRRDVVHYISRSHTAHVKTGLLNGLGGNKGGVAVGLVLSLTPKDIELSQQATTLRGPTTDLLTPLLEKVTSTTRDTPVKQAATSPLTVGSPMIPSSKNCFVVVPPKFSAAGSVASYSPLLCEPRIVPDLDDEYGTPLDGRSLADGNSTPSLYNDEEGVLDDESVFSPLGNNSRTASLDSFSERLEAHFAQRRRYQLDNGISQRQDGGSVDDDASNDGTPEKDTPNYMTLLFITAHLAAHQGAVRNRNKDYEQIVYGLRLGRRGPYRKFFNQLLERRKVLEGAEEEEEEEGSENNADDHWADTDYSEGVTPLRLPMVSAVAPNRKMRRDVTEEFDLTFFGGDLNYRINGTRKAIEYVIEHHRNIRSILINNDQLSLERARGKVFQGFQEGNLLFRPTYKYELSANGGVTLDEYNFSHKKNRMPAYCDRILYKKRVSSAAHRIAIRLYTDVPNVRSSDHRPVVALFDVSTRAYTD</sequence>
<keyword evidence="3" id="KW-0255">Endonuclease</keyword>
<dbReference type="InterPro" id="IPR036691">
    <property type="entry name" value="Endo/exonu/phosph_ase_sf"/>
</dbReference>
<reference evidence="3 4" key="1">
    <citation type="journal article" date="2007" name="Nat. Genet.">
        <title>Comparative genomic analysis of three Leishmania species that cause diverse human disease.</title>
        <authorList>
            <person name="Peacock C.S."/>
            <person name="Seeger K."/>
            <person name="Harris D."/>
            <person name="Murphy L."/>
            <person name="Ruiz J.C."/>
            <person name="Quail M.A."/>
            <person name="Peters N."/>
            <person name="Adlem E."/>
            <person name="Tivey A."/>
            <person name="Aslett M."/>
            <person name="Kerhornou A."/>
            <person name="Ivens A."/>
            <person name="Fraser A."/>
            <person name="Rajandream M.A."/>
            <person name="Carver T."/>
            <person name="Norbertczak H."/>
            <person name="Chillingworth T."/>
            <person name="Hance Z."/>
            <person name="Jagels K."/>
            <person name="Moule S."/>
            <person name="Ormond D."/>
            <person name="Rutter S."/>
            <person name="Squares R."/>
            <person name="Whitehead S."/>
            <person name="Rabbinowitsch E."/>
            <person name="Arrowsmith C."/>
            <person name="White B."/>
            <person name="Thurston S."/>
            <person name="Bringaud F."/>
            <person name="Baldauf S.L."/>
            <person name="Faulconbridge A."/>
            <person name="Jeffares D."/>
            <person name="Depledge D.P."/>
            <person name="Oyola S.O."/>
            <person name="Hilley J.D."/>
            <person name="Brito L.O."/>
            <person name="Tosi L.R."/>
            <person name="Barrell B."/>
            <person name="Cruz A.K."/>
            <person name="Mottram J.C."/>
            <person name="Smith D.F."/>
            <person name="Berriman M."/>
        </authorList>
    </citation>
    <scope>NUCLEOTIDE SEQUENCE [LARGE SCALE GENOMIC DNA]</scope>
    <source>
        <strain evidence="3 4">MHOM/BR/75/M2904</strain>
    </source>
</reference>
<dbReference type="KEGG" id="lbz:LBRM_35_1280"/>
<feature type="domain" description="Inositol polyphosphate-related phosphatase" evidence="2">
    <location>
        <begin position="577"/>
        <end position="922"/>
    </location>
</feature>
<feature type="region of interest" description="Disordered" evidence="1">
    <location>
        <begin position="730"/>
        <end position="753"/>
    </location>
</feature>
<dbReference type="InParanoid" id="A4HNX5"/>
<feature type="compositionally biased region" description="Polar residues" evidence="1">
    <location>
        <begin position="165"/>
        <end position="186"/>
    </location>
</feature>
<keyword evidence="3" id="KW-0540">Nuclease</keyword>
<reference evidence="3 4" key="2">
    <citation type="journal article" date="2011" name="Genome Res.">
        <title>Chromosome and gene copy number variation allow major structural change between species and strains of Leishmania.</title>
        <authorList>
            <person name="Rogers M.B."/>
            <person name="Hilley J.D."/>
            <person name="Dickens N.J."/>
            <person name="Wilkes J."/>
            <person name="Bates P.A."/>
            <person name="Depledge D.P."/>
            <person name="Harris D."/>
            <person name="Her Y."/>
            <person name="Herzyk P."/>
            <person name="Imamura H."/>
            <person name="Otto T.D."/>
            <person name="Sanders M."/>
            <person name="Seeger K."/>
            <person name="Dujardin J.C."/>
            <person name="Berriman M."/>
            <person name="Smith D.F."/>
            <person name="Hertz-Fowler C."/>
            <person name="Mottram J.C."/>
        </authorList>
    </citation>
    <scope>NUCLEOTIDE SEQUENCE [LARGE SCALE GENOMIC DNA]</scope>
    <source>
        <strain evidence="3 4">MHOM/BR/75/M2904</strain>
    </source>
</reference>
<name>A4HNX5_LEIBR</name>